<dbReference type="OrthoDB" id="9802771at2"/>
<dbReference type="PANTHER" id="PTHR10632">
    <property type="entry name" value="SULFIDE:QUINONE OXIDOREDUCTASE"/>
    <property type="match status" value="1"/>
</dbReference>
<sequence length="150" mass="17008">MYPIKAVADSKLTKSRGHYKGWLDVNRETMQHNVFKNVFGIGDICGTPLGKTVSSAAHQAKVVHINLLSDITQQRQQESYDGFSAYPIKTGYSEVIMAKFNYEDLTDSAINNAPNAAKKWWLSDVYEAKSDYWNKILKGGDSFTEVWFFI</sequence>
<dbReference type="SUPFAM" id="SSF51905">
    <property type="entry name" value="FAD/NAD(P)-binding domain"/>
    <property type="match status" value="1"/>
</dbReference>
<accession>E0UPN6</accession>
<dbReference type="GO" id="GO:0071949">
    <property type="term" value="F:FAD binding"/>
    <property type="evidence" value="ECO:0007669"/>
    <property type="project" value="TreeGrafter"/>
</dbReference>
<dbReference type="HOGENOM" id="CLU_030742_3_1_7"/>
<organism evidence="1 2">
    <name type="scientific">Sulfurimonas autotrophica (strain ATCC BAA-671 / DSM 16294 / JCM 11897 / OK10)</name>
    <dbReference type="NCBI Taxonomy" id="563040"/>
    <lineage>
        <taxon>Bacteria</taxon>
        <taxon>Pseudomonadati</taxon>
        <taxon>Campylobacterota</taxon>
        <taxon>Epsilonproteobacteria</taxon>
        <taxon>Campylobacterales</taxon>
        <taxon>Sulfurimonadaceae</taxon>
        <taxon>Sulfurimonas</taxon>
    </lineage>
</organism>
<gene>
    <name evidence="1" type="ordered locus">Saut_0579</name>
</gene>
<reference evidence="2" key="1">
    <citation type="journal article" date="2010" name="Stand. Genomic Sci.">
        <title>Complete genome sequence of Sulfurimonas autotrophica type strain (OK10).</title>
        <authorList>
            <person name="Sikorski J."/>
            <person name="Munk C."/>
            <person name="Lapidus A."/>
            <person name="Djao O."/>
            <person name="Lucas S."/>
            <person name="Glavina Del Rio T."/>
            <person name="Nolan M."/>
            <person name="Tice H."/>
            <person name="Han C."/>
            <person name="Cheng J."/>
            <person name="Tapia R."/>
            <person name="Goodwin L."/>
            <person name="Pitluck S."/>
            <person name="Liolios K."/>
            <person name="Ivanova N."/>
            <person name="Mavromatis K."/>
            <person name="Mikhailova N."/>
            <person name="Pati A."/>
            <person name="Sims D."/>
            <person name="Meincke L."/>
            <person name="Brettin T."/>
            <person name="Detter J."/>
            <person name="Chen A."/>
            <person name="Palaniappan K."/>
            <person name="Land M."/>
            <person name="Hauser L."/>
            <person name="Chang Y."/>
            <person name="Jeffries C."/>
            <person name="Rohde M."/>
            <person name="Lang E."/>
            <person name="Spring S."/>
            <person name="Goker M."/>
            <person name="Woyke T."/>
            <person name="Bristow J."/>
            <person name="Eisen J."/>
            <person name="Markowitz V."/>
            <person name="Hugenholtz P."/>
            <person name="Kyrpides N."/>
            <person name="Klenk H."/>
        </authorList>
    </citation>
    <scope>NUCLEOTIDE SEQUENCE [LARGE SCALE GENOMIC DNA]</scope>
    <source>
        <strain evidence="2">ATCC BAA-671 / DSM 16294 / JCM 11897 / OK10</strain>
    </source>
</reference>
<evidence type="ECO:0000313" key="2">
    <source>
        <dbReference type="Proteomes" id="UP000007803"/>
    </source>
</evidence>
<dbReference type="RefSeq" id="WP_013326384.1">
    <property type="nucleotide sequence ID" value="NC_014506.1"/>
</dbReference>
<evidence type="ECO:0000313" key="1">
    <source>
        <dbReference type="EMBL" id="ADN08628.1"/>
    </source>
</evidence>
<dbReference type="PANTHER" id="PTHR10632:SF2">
    <property type="entry name" value="SULFIDE:QUINONE OXIDOREDUCTASE, MITOCHONDRIAL"/>
    <property type="match status" value="1"/>
</dbReference>
<dbReference type="GO" id="GO:0070224">
    <property type="term" value="F:sulfide:quinone oxidoreductase activity"/>
    <property type="evidence" value="ECO:0007669"/>
    <property type="project" value="TreeGrafter"/>
</dbReference>
<dbReference type="KEGG" id="sua:Saut_0579"/>
<dbReference type="eggNOG" id="COG0446">
    <property type="taxonomic scope" value="Bacteria"/>
</dbReference>
<dbReference type="Proteomes" id="UP000007803">
    <property type="component" value="Chromosome"/>
</dbReference>
<keyword evidence="2" id="KW-1185">Reference proteome</keyword>
<dbReference type="STRING" id="563040.Saut_0579"/>
<proteinExistence type="predicted"/>
<dbReference type="InterPro" id="IPR036188">
    <property type="entry name" value="FAD/NAD-bd_sf"/>
</dbReference>
<dbReference type="AlphaFoldDB" id="E0UPN6"/>
<dbReference type="InterPro" id="IPR015904">
    <property type="entry name" value="Sulphide_quinone_reductase"/>
</dbReference>
<dbReference type="Gene3D" id="3.50.50.60">
    <property type="entry name" value="FAD/NAD(P)-binding domain"/>
    <property type="match status" value="1"/>
</dbReference>
<dbReference type="GO" id="GO:0070221">
    <property type="term" value="P:sulfide oxidation, using sulfide:quinone oxidoreductase"/>
    <property type="evidence" value="ECO:0007669"/>
    <property type="project" value="TreeGrafter"/>
</dbReference>
<dbReference type="EMBL" id="CP002205">
    <property type="protein sequence ID" value="ADN08628.1"/>
    <property type="molecule type" value="Genomic_DNA"/>
</dbReference>
<name>E0UPN6_SULAO</name>
<protein>
    <recommendedName>
        <fullName evidence="3">NAD(P)/FAD-dependent oxidoreductase</fullName>
    </recommendedName>
</protein>
<evidence type="ECO:0008006" key="3">
    <source>
        <dbReference type="Google" id="ProtNLM"/>
    </source>
</evidence>